<reference evidence="2 3" key="1">
    <citation type="submission" date="2017-05" db="EMBL/GenBank/DDBJ databases">
        <title>Streptomyces alboflavus Genome sequencing and assembly.</title>
        <authorList>
            <person name="Wang Y."/>
            <person name="Du B."/>
            <person name="Ding Y."/>
            <person name="Liu H."/>
            <person name="Hou Q."/>
            <person name="Liu K."/>
            <person name="Wang C."/>
            <person name="Yao L."/>
        </authorList>
    </citation>
    <scope>NUCLEOTIDE SEQUENCE [LARGE SCALE GENOMIC DNA]</scope>
    <source>
        <strain evidence="2 3">MDJK44</strain>
    </source>
</reference>
<feature type="compositionally biased region" description="Basic and acidic residues" evidence="1">
    <location>
        <begin position="276"/>
        <end position="288"/>
    </location>
</feature>
<evidence type="ECO:0000256" key="1">
    <source>
        <dbReference type="SAM" id="MobiDB-lite"/>
    </source>
</evidence>
<protein>
    <submittedName>
        <fullName evidence="2">Uncharacterized protein</fullName>
    </submittedName>
</protein>
<accession>A0A1Z1WPQ2</accession>
<proteinExistence type="predicted"/>
<keyword evidence="3" id="KW-1185">Reference proteome</keyword>
<feature type="compositionally biased region" description="Basic and acidic residues" evidence="1">
    <location>
        <begin position="124"/>
        <end position="140"/>
    </location>
</feature>
<dbReference type="AlphaFoldDB" id="A0A1Z1WPQ2"/>
<sequence length="288" mass="31235">MAGPSLWTVTRTCPSASAPVRRTAVPGSAWRRALSTRLPMARWRASGSPRTGRVVPSSDPVRVTPVPGGARARLSSRICRLRAATSTSCRPWCRDSQRASASRSLTSAVMRCVARSTRSRDRRRAGAPDGRPDGDVQVGAHDRQGVRSSWLASATNRCWDVNAVSSRSSMSSIVSARRFSSSSAPLCRMRRVRSVAWIWRVVEISRSTGASTRPAMSRPTNTLTRKRPSRLQASSSRSVDRVARLAAASNGTSEAGSASTRAKWPPVTTPPVRATSSERERRVSAARR</sequence>
<feature type="region of interest" description="Disordered" evidence="1">
    <location>
        <begin position="208"/>
        <end position="288"/>
    </location>
</feature>
<dbReference type="EMBL" id="CP021748">
    <property type="protein sequence ID" value="ARX88379.1"/>
    <property type="molecule type" value="Genomic_DNA"/>
</dbReference>
<feature type="region of interest" description="Disordered" evidence="1">
    <location>
        <begin position="113"/>
        <end position="140"/>
    </location>
</feature>
<name>A0A1Z1WPQ2_9ACTN</name>
<organism evidence="2 3">
    <name type="scientific">Streptomyces alboflavus</name>
    <dbReference type="NCBI Taxonomy" id="67267"/>
    <lineage>
        <taxon>Bacteria</taxon>
        <taxon>Bacillati</taxon>
        <taxon>Actinomycetota</taxon>
        <taxon>Actinomycetes</taxon>
        <taxon>Kitasatosporales</taxon>
        <taxon>Streptomycetaceae</taxon>
        <taxon>Streptomyces</taxon>
    </lineage>
</organism>
<feature type="compositionally biased region" description="Polar residues" evidence="1">
    <location>
        <begin position="250"/>
        <end position="260"/>
    </location>
</feature>
<dbReference type="Proteomes" id="UP000195880">
    <property type="component" value="Chromosome"/>
</dbReference>
<evidence type="ECO:0000313" key="2">
    <source>
        <dbReference type="EMBL" id="ARX88379.1"/>
    </source>
</evidence>
<feature type="region of interest" description="Disordered" evidence="1">
    <location>
        <begin position="44"/>
        <end position="68"/>
    </location>
</feature>
<dbReference type="KEGG" id="salf:SMD44_07866"/>
<gene>
    <name evidence="2" type="ORF">SMD44_07866</name>
</gene>
<evidence type="ECO:0000313" key="3">
    <source>
        <dbReference type="Proteomes" id="UP000195880"/>
    </source>
</evidence>